<dbReference type="OrthoDB" id="10509937at2759"/>
<organism evidence="2">
    <name type="scientific">Petromyces alliaceus</name>
    <name type="common">Aspergillus alliaceus</name>
    <dbReference type="NCBI Taxonomy" id="209559"/>
    <lineage>
        <taxon>Eukaryota</taxon>
        <taxon>Fungi</taxon>
        <taxon>Dikarya</taxon>
        <taxon>Ascomycota</taxon>
        <taxon>Pezizomycotina</taxon>
        <taxon>Eurotiomycetes</taxon>
        <taxon>Eurotiomycetidae</taxon>
        <taxon>Eurotiales</taxon>
        <taxon>Aspergillaceae</taxon>
        <taxon>Aspergillus</taxon>
        <taxon>Aspergillus subgen. Circumdati</taxon>
    </lineage>
</organism>
<dbReference type="EMBL" id="ML735214">
    <property type="protein sequence ID" value="KAE8396525.1"/>
    <property type="molecule type" value="Genomic_DNA"/>
</dbReference>
<protein>
    <submittedName>
        <fullName evidence="2">Uncharacterized protein</fullName>
    </submittedName>
</protein>
<dbReference type="AlphaFoldDB" id="A0A5N7CR01"/>
<name>A0A5N7CR01_PETAA</name>
<reference evidence="2" key="1">
    <citation type="submission" date="2019-04" db="EMBL/GenBank/DDBJ databases">
        <title>Friends and foes A comparative genomics studyof 23 Aspergillus species from section Flavi.</title>
        <authorList>
            <consortium name="DOE Joint Genome Institute"/>
            <person name="Kjaerbolling I."/>
            <person name="Vesth T."/>
            <person name="Frisvad J.C."/>
            <person name="Nybo J.L."/>
            <person name="Theobald S."/>
            <person name="Kildgaard S."/>
            <person name="Isbrandt T."/>
            <person name="Kuo A."/>
            <person name="Sato A."/>
            <person name="Lyhne E.K."/>
            <person name="Kogle M.E."/>
            <person name="Wiebenga A."/>
            <person name="Kun R.S."/>
            <person name="Lubbers R.J."/>
            <person name="Makela M.R."/>
            <person name="Barry K."/>
            <person name="Chovatia M."/>
            <person name="Clum A."/>
            <person name="Daum C."/>
            <person name="Haridas S."/>
            <person name="He G."/>
            <person name="LaButti K."/>
            <person name="Lipzen A."/>
            <person name="Mondo S."/>
            <person name="Riley R."/>
            <person name="Salamov A."/>
            <person name="Simmons B.A."/>
            <person name="Magnuson J.K."/>
            <person name="Henrissat B."/>
            <person name="Mortensen U.H."/>
            <person name="Larsen T.O."/>
            <person name="Devries R.P."/>
            <person name="Grigoriev I.V."/>
            <person name="Machida M."/>
            <person name="Baker S.E."/>
            <person name="Andersen M.R."/>
        </authorList>
    </citation>
    <scope>NUCLEOTIDE SEQUENCE [LARGE SCALE GENOMIC DNA]</scope>
    <source>
        <strain evidence="2">IBT 14317</strain>
    </source>
</reference>
<keyword evidence="1" id="KW-0472">Membrane</keyword>
<sequence length="105" mass="11757">MFTTAFFCFSCGCLHYSLLLGASGALLKLFSFSPHLLFLVRFGSVSGVSHFTSSDTFTFPSSPCLYYRRRMLRVGNVLAILFGSTCLLLSARFLHRLDRRAQVAM</sequence>
<dbReference type="Proteomes" id="UP000326877">
    <property type="component" value="Unassembled WGS sequence"/>
</dbReference>
<keyword evidence="1" id="KW-0812">Transmembrane</keyword>
<keyword evidence="1" id="KW-1133">Transmembrane helix</keyword>
<proteinExistence type="predicted"/>
<gene>
    <name evidence="2" type="ORF">BDV23DRAFT_142923</name>
</gene>
<evidence type="ECO:0000313" key="2">
    <source>
        <dbReference type="EMBL" id="KAE8396525.1"/>
    </source>
</evidence>
<evidence type="ECO:0000256" key="1">
    <source>
        <dbReference type="SAM" id="Phobius"/>
    </source>
</evidence>
<feature type="transmembrane region" description="Helical" evidence="1">
    <location>
        <begin position="77"/>
        <end position="95"/>
    </location>
</feature>
<accession>A0A5N7CR01</accession>